<dbReference type="EMBL" id="JACHXM010000015">
    <property type="protein sequence ID" value="MBB3141968.1"/>
    <property type="molecule type" value="Genomic_DNA"/>
</dbReference>
<feature type="transmembrane region" description="Helical" evidence="1">
    <location>
        <begin position="29"/>
        <end position="50"/>
    </location>
</feature>
<organism evidence="2 3">
    <name type="scientific">Halomonas organivorans</name>
    <dbReference type="NCBI Taxonomy" id="257772"/>
    <lineage>
        <taxon>Bacteria</taxon>
        <taxon>Pseudomonadati</taxon>
        <taxon>Pseudomonadota</taxon>
        <taxon>Gammaproteobacteria</taxon>
        <taxon>Oceanospirillales</taxon>
        <taxon>Halomonadaceae</taxon>
        <taxon>Halomonas</taxon>
    </lineage>
</organism>
<dbReference type="PANTHER" id="PTHR39555:SF1">
    <property type="entry name" value="TYPE IV PILUS INNER MEMBRANE COMPONENT PILO"/>
    <property type="match status" value="1"/>
</dbReference>
<keyword evidence="3" id="KW-1185">Reference proteome</keyword>
<dbReference type="PIRSF" id="PIRSF016482">
    <property type="entry name" value="PilO"/>
    <property type="match status" value="1"/>
</dbReference>
<accession>A0A7W5C096</accession>
<keyword evidence="1" id="KW-0812">Transmembrane</keyword>
<comment type="caution">
    <text evidence="2">The sequence shown here is derived from an EMBL/GenBank/DDBJ whole genome shotgun (WGS) entry which is preliminary data.</text>
</comment>
<keyword evidence="1" id="KW-0472">Membrane</keyword>
<sequence length="207" mass="23074">MKLATELRRLRELDWGELDIKEAGSWPVLLQWLSCLLVLVLTFSGLYGYLGASKADELENARREEARLLRDFRGKAAQVANLPGLRDQVEALDSRLEGLVAMLPGGPEIPSLIDDISEAAVDNQLSIDTIRLQPPVEQEFYVERPFDIRVRGDYHRIGTFIAAVADLPRIVTLHDFELAPTGDGELALSMLARTYSYRSPGAQEEAP</sequence>
<dbReference type="GO" id="GO:0043107">
    <property type="term" value="P:type IV pilus-dependent motility"/>
    <property type="evidence" value="ECO:0007669"/>
    <property type="project" value="InterPro"/>
</dbReference>
<reference evidence="2 3" key="1">
    <citation type="submission" date="2020-08" db="EMBL/GenBank/DDBJ databases">
        <title>Genomic Encyclopedia of Type Strains, Phase III (KMG-III): the genomes of soil and plant-associated and newly described type strains.</title>
        <authorList>
            <person name="Whitman W."/>
        </authorList>
    </citation>
    <scope>NUCLEOTIDE SEQUENCE [LARGE SCALE GENOMIC DNA]</scope>
    <source>
        <strain evidence="2 3">CECT 5995</strain>
    </source>
</reference>
<name>A0A7W5C096_9GAMM</name>
<dbReference type="InterPro" id="IPR007445">
    <property type="entry name" value="PilO"/>
</dbReference>
<dbReference type="InterPro" id="IPR014717">
    <property type="entry name" value="Transl_elong_EF1B/ribsomal_bS6"/>
</dbReference>
<protein>
    <submittedName>
        <fullName evidence="2">Type IV pilus assembly protein PilO</fullName>
    </submittedName>
</protein>
<evidence type="ECO:0000313" key="2">
    <source>
        <dbReference type="EMBL" id="MBB3141968.1"/>
    </source>
</evidence>
<dbReference type="GO" id="GO:0043683">
    <property type="term" value="P:type IV pilus assembly"/>
    <property type="evidence" value="ECO:0007669"/>
    <property type="project" value="InterPro"/>
</dbReference>
<proteinExistence type="predicted"/>
<dbReference type="Gene3D" id="3.30.70.60">
    <property type="match status" value="1"/>
</dbReference>
<dbReference type="Pfam" id="PF04350">
    <property type="entry name" value="PilO"/>
    <property type="match status" value="1"/>
</dbReference>
<evidence type="ECO:0000313" key="3">
    <source>
        <dbReference type="Proteomes" id="UP000525987"/>
    </source>
</evidence>
<dbReference type="RefSeq" id="WP_183388327.1">
    <property type="nucleotide sequence ID" value="NZ_JACHXM010000015.1"/>
</dbReference>
<gene>
    <name evidence="2" type="ORF">FHR96_002850</name>
</gene>
<evidence type="ECO:0000256" key="1">
    <source>
        <dbReference type="SAM" id="Phobius"/>
    </source>
</evidence>
<dbReference type="Proteomes" id="UP000525987">
    <property type="component" value="Unassembled WGS sequence"/>
</dbReference>
<dbReference type="PANTHER" id="PTHR39555">
    <property type="entry name" value="FIMBRIAL ASSEMBLY PROTEIN PILO-LIKE PROTEIN-RELATED"/>
    <property type="match status" value="1"/>
</dbReference>
<keyword evidence="1" id="KW-1133">Transmembrane helix</keyword>
<dbReference type="AlphaFoldDB" id="A0A7W5C096"/>